<protein>
    <submittedName>
        <fullName evidence="1">Uncharacterized protein</fullName>
    </submittedName>
</protein>
<dbReference type="HOGENOM" id="CLU_3023776_0_0_6"/>
<evidence type="ECO:0000313" key="2">
    <source>
        <dbReference type="Proteomes" id="UP000003880"/>
    </source>
</evidence>
<dbReference type="Proteomes" id="UP000003880">
    <property type="component" value="Unassembled WGS sequence"/>
</dbReference>
<organism evidence="1 2">
    <name type="scientific">Citrobacter youngae ATCC 29220</name>
    <dbReference type="NCBI Taxonomy" id="500640"/>
    <lineage>
        <taxon>Bacteria</taxon>
        <taxon>Pseudomonadati</taxon>
        <taxon>Pseudomonadota</taxon>
        <taxon>Gammaproteobacteria</taxon>
        <taxon>Enterobacterales</taxon>
        <taxon>Enterobacteriaceae</taxon>
        <taxon>Citrobacter</taxon>
        <taxon>Citrobacter freundii complex</taxon>
    </lineage>
</organism>
<reference evidence="1 2" key="1">
    <citation type="submission" date="2010-02" db="EMBL/GenBank/DDBJ databases">
        <authorList>
            <person name="Weinstock G."/>
            <person name="Sodergren E."/>
            <person name="Clifton S."/>
            <person name="Fulton L."/>
            <person name="Fulton B."/>
            <person name="Courtney L."/>
            <person name="Fronick C."/>
            <person name="Harrison M."/>
            <person name="Strong C."/>
            <person name="Farmer C."/>
            <person name="Delahaunty K."/>
            <person name="Markovic C."/>
            <person name="Hall O."/>
            <person name="Minx P."/>
            <person name="Tomlinson C."/>
            <person name="Mitreva M."/>
            <person name="Nelson J."/>
            <person name="Hou S."/>
            <person name="Wollam A."/>
            <person name="Pepin K.H."/>
            <person name="Johnson M."/>
            <person name="Bhonagiri V."/>
            <person name="Zhang X."/>
            <person name="Suruliraj S."/>
            <person name="Warren W."/>
            <person name="Chinwalla A."/>
            <person name="Mardis E.R."/>
            <person name="Wilson R.K."/>
        </authorList>
    </citation>
    <scope>NUCLEOTIDE SEQUENCE [LARGE SCALE GENOMIC DNA]</scope>
    <source>
        <strain evidence="1 2">ATCC 29220</strain>
    </source>
</reference>
<name>D4BCE9_9ENTR</name>
<sequence length="55" mass="6306">MAMDNPTLKKEGITIHKIHYIIRAASRRQVCEPLALTEVSDRGEQMQLTQRQLEG</sequence>
<comment type="caution">
    <text evidence="1">The sequence shown here is derived from an EMBL/GenBank/DDBJ whole genome shotgun (WGS) entry which is preliminary data.</text>
</comment>
<evidence type="ECO:0000313" key="1">
    <source>
        <dbReference type="EMBL" id="EFE08286.1"/>
    </source>
</evidence>
<dbReference type="EMBL" id="ABWL02000008">
    <property type="protein sequence ID" value="EFE08286.1"/>
    <property type="molecule type" value="Genomic_DNA"/>
</dbReference>
<proteinExistence type="predicted"/>
<accession>D4BCE9</accession>
<dbReference type="AlphaFoldDB" id="D4BCE9"/>
<gene>
    <name evidence="1" type="ORF">CIT292_08156</name>
</gene>